<dbReference type="VEuPathDB" id="VectorBase:RSAN_034780"/>
<dbReference type="InterPro" id="IPR032675">
    <property type="entry name" value="LRR_dom_sf"/>
</dbReference>
<dbReference type="EMBL" id="JABSTV010001249">
    <property type="protein sequence ID" value="KAH7962831.1"/>
    <property type="molecule type" value="Genomic_DNA"/>
</dbReference>
<name>A0A9D4Q4E7_RHISA</name>
<reference evidence="2" key="2">
    <citation type="submission" date="2021-09" db="EMBL/GenBank/DDBJ databases">
        <authorList>
            <person name="Jia N."/>
            <person name="Wang J."/>
            <person name="Shi W."/>
            <person name="Du L."/>
            <person name="Sun Y."/>
            <person name="Zhan W."/>
            <person name="Jiang J."/>
            <person name="Wang Q."/>
            <person name="Zhang B."/>
            <person name="Ji P."/>
            <person name="Sakyi L.B."/>
            <person name="Cui X."/>
            <person name="Yuan T."/>
            <person name="Jiang B."/>
            <person name="Yang W."/>
            <person name="Lam T.T.-Y."/>
            <person name="Chang Q."/>
            <person name="Ding S."/>
            <person name="Wang X."/>
            <person name="Zhu J."/>
            <person name="Ruan X."/>
            <person name="Zhao L."/>
            <person name="Wei J."/>
            <person name="Que T."/>
            <person name="Du C."/>
            <person name="Cheng J."/>
            <person name="Dai P."/>
            <person name="Han X."/>
            <person name="Huang E."/>
            <person name="Gao Y."/>
            <person name="Liu J."/>
            <person name="Shao H."/>
            <person name="Ye R."/>
            <person name="Li L."/>
            <person name="Wei W."/>
            <person name="Wang X."/>
            <person name="Wang C."/>
            <person name="Huo Q."/>
            <person name="Li W."/>
            <person name="Guo W."/>
            <person name="Chen H."/>
            <person name="Chen S."/>
            <person name="Zhou L."/>
            <person name="Zhou L."/>
            <person name="Ni X."/>
            <person name="Tian J."/>
            <person name="Zhou Y."/>
            <person name="Sheng Y."/>
            <person name="Liu T."/>
            <person name="Pan Y."/>
            <person name="Xia L."/>
            <person name="Li J."/>
            <person name="Zhao F."/>
            <person name="Cao W."/>
        </authorList>
    </citation>
    <scope>NUCLEOTIDE SEQUENCE</scope>
    <source>
        <strain evidence="2">Rsan-2018</strain>
        <tissue evidence="2">Larvae</tissue>
    </source>
</reference>
<comment type="caution">
    <text evidence="2">The sequence shown here is derived from an EMBL/GenBank/DDBJ whole genome shotgun (WGS) entry which is preliminary data.</text>
</comment>
<dbReference type="VEuPathDB" id="VectorBase:RSAN_042951"/>
<protein>
    <recommendedName>
        <fullName evidence="4">Nlr family card domain protein</fullName>
    </recommendedName>
</protein>
<proteinExistence type="predicted"/>
<evidence type="ECO:0008006" key="4">
    <source>
        <dbReference type="Google" id="ProtNLM"/>
    </source>
</evidence>
<organism evidence="2 3">
    <name type="scientific">Rhipicephalus sanguineus</name>
    <name type="common">Brown dog tick</name>
    <name type="synonym">Ixodes sanguineus</name>
    <dbReference type="NCBI Taxonomy" id="34632"/>
    <lineage>
        <taxon>Eukaryota</taxon>
        <taxon>Metazoa</taxon>
        <taxon>Ecdysozoa</taxon>
        <taxon>Arthropoda</taxon>
        <taxon>Chelicerata</taxon>
        <taxon>Arachnida</taxon>
        <taxon>Acari</taxon>
        <taxon>Parasitiformes</taxon>
        <taxon>Ixodida</taxon>
        <taxon>Ixodoidea</taxon>
        <taxon>Ixodidae</taxon>
        <taxon>Rhipicephalinae</taxon>
        <taxon>Rhipicephalus</taxon>
        <taxon>Rhipicephalus</taxon>
    </lineage>
</organism>
<dbReference type="PANTHER" id="PTHR24111">
    <property type="entry name" value="LEUCINE-RICH REPEAT-CONTAINING PROTEIN 34"/>
    <property type="match status" value="1"/>
</dbReference>
<dbReference type="SUPFAM" id="SSF52047">
    <property type="entry name" value="RNI-like"/>
    <property type="match status" value="1"/>
</dbReference>
<dbReference type="Gene3D" id="3.80.10.10">
    <property type="entry name" value="Ribonuclease Inhibitor"/>
    <property type="match status" value="2"/>
</dbReference>
<evidence type="ECO:0000256" key="1">
    <source>
        <dbReference type="ARBA" id="ARBA00022737"/>
    </source>
</evidence>
<dbReference type="PANTHER" id="PTHR24111:SF0">
    <property type="entry name" value="LEUCINE-RICH REPEAT-CONTAINING PROTEIN"/>
    <property type="match status" value="1"/>
</dbReference>
<dbReference type="InterPro" id="IPR052201">
    <property type="entry name" value="LRR-containing_regulator"/>
</dbReference>
<evidence type="ECO:0000313" key="3">
    <source>
        <dbReference type="Proteomes" id="UP000821837"/>
    </source>
</evidence>
<dbReference type="Proteomes" id="UP000821837">
    <property type="component" value="Chromosome 3"/>
</dbReference>
<evidence type="ECO:0000313" key="2">
    <source>
        <dbReference type="EMBL" id="KAH7962831.1"/>
    </source>
</evidence>
<reference evidence="2" key="1">
    <citation type="journal article" date="2020" name="Cell">
        <title>Large-Scale Comparative Analyses of Tick Genomes Elucidate Their Genetic Diversity and Vector Capacities.</title>
        <authorList>
            <consortium name="Tick Genome and Microbiome Consortium (TIGMIC)"/>
            <person name="Jia N."/>
            <person name="Wang J."/>
            <person name="Shi W."/>
            <person name="Du L."/>
            <person name="Sun Y."/>
            <person name="Zhan W."/>
            <person name="Jiang J.F."/>
            <person name="Wang Q."/>
            <person name="Zhang B."/>
            <person name="Ji P."/>
            <person name="Bell-Sakyi L."/>
            <person name="Cui X.M."/>
            <person name="Yuan T.T."/>
            <person name="Jiang B.G."/>
            <person name="Yang W.F."/>
            <person name="Lam T.T."/>
            <person name="Chang Q.C."/>
            <person name="Ding S.J."/>
            <person name="Wang X.J."/>
            <person name="Zhu J.G."/>
            <person name="Ruan X.D."/>
            <person name="Zhao L."/>
            <person name="Wei J.T."/>
            <person name="Ye R.Z."/>
            <person name="Que T.C."/>
            <person name="Du C.H."/>
            <person name="Zhou Y.H."/>
            <person name="Cheng J.X."/>
            <person name="Dai P.F."/>
            <person name="Guo W.B."/>
            <person name="Han X.H."/>
            <person name="Huang E.J."/>
            <person name="Li L.F."/>
            <person name="Wei W."/>
            <person name="Gao Y.C."/>
            <person name="Liu J.Z."/>
            <person name="Shao H.Z."/>
            <person name="Wang X."/>
            <person name="Wang C.C."/>
            <person name="Yang T.C."/>
            <person name="Huo Q.B."/>
            <person name="Li W."/>
            <person name="Chen H.Y."/>
            <person name="Chen S.E."/>
            <person name="Zhou L.G."/>
            <person name="Ni X.B."/>
            <person name="Tian J.H."/>
            <person name="Sheng Y."/>
            <person name="Liu T."/>
            <person name="Pan Y.S."/>
            <person name="Xia L.Y."/>
            <person name="Li J."/>
            <person name="Zhao F."/>
            <person name="Cao W.C."/>
        </authorList>
    </citation>
    <scope>NUCLEOTIDE SEQUENCE</scope>
    <source>
        <strain evidence="2">Rsan-2018</strain>
    </source>
</reference>
<keyword evidence="1" id="KW-0677">Repeat</keyword>
<accession>A0A9D4Q4E7</accession>
<gene>
    <name evidence="2" type="ORF">HPB52_018119</name>
</gene>
<sequence>MTDPGMIEEGAPEHVELNSISSTSVSLANLDGVKGPFSGAPLPYKLPCTADKDRTCQIVRHLSTWNEFLFQVRMEIREVAGARGQLAVLSFDCPELPDAGDAYLHRIATLLHWLLSTHHCVRSFSASPTKFKSYKWLFRDALLKSSSVEFLKLQFARFHVCKDVCKIVAAAHHVKELELQSDGLSSAGVASALSTLLKATNTLVVLKIPHVSLSGPDADLFLTSLAQNKTLRELSVHESAFSEASVAGRTRFADRLKSKDALTALAVGKGNEVWYQYSFVPTTLSVRWILHCLLANSTVSSLKLTDSFDLLDSKVFSEVSVLSFGDFTNVVRLLRELPSYPHITSARLDIWTGDTTLSCAFADYIESSSTLRKLRLWLGSDGSREDANGWRTSIFASLSRNNSIRELHVTSMHMDEQDVYLLADSITSSRSIEKVHFGTVTLAESGALVRLLSLSIATNYTLLNVSLDSPVDKEAARHLFIVCDAARRNSDFVALAAQFVTGARRERQVSCALKPWNVYRVMPHCLLLSELTSMSTAEAAATVRSSLRSIEGMQEFMRLAGVVNEGITCSARGDACMHLADLNEHCWSHLRRYIKLYDVVYDYRGPHEPQAQ</sequence>
<dbReference type="AlphaFoldDB" id="A0A9D4Q4E7"/>
<keyword evidence="3" id="KW-1185">Reference proteome</keyword>